<accession>A0AB39PKF3</accession>
<name>A0AB39PKF3_9ACTN</name>
<dbReference type="InterPro" id="IPR006776">
    <property type="entry name" value="SsgB"/>
</dbReference>
<organism evidence="7">
    <name type="scientific">Streptomyces sp. R21</name>
    <dbReference type="NCBI Taxonomy" id="3238627"/>
    <lineage>
        <taxon>Bacteria</taxon>
        <taxon>Bacillati</taxon>
        <taxon>Actinomycetota</taxon>
        <taxon>Actinomycetes</taxon>
        <taxon>Kitasatosporales</taxon>
        <taxon>Streptomycetaceae</taxon>
        <taxon>Streptomyces</taxon>
    </lineage>
</organism>
<evidence type="ECO:0000256" key="2">
    <source>
        <dbReference type="ARBA" id="ARBA00009323"/>
    </source>
</evidence>
<dbReference type="Gene3D" id="2.30.31.20">
    <property type="entry name" value="Sporulation-specific cell division protein SsgB"/>
    <property type="match status" value="1"/>
</dbReference>
<comment type="similarity">
    <text evidence="2">Belongs to the SsgA family.</text>
</comment>
<evidence type="ECO:0000256" key="6">
    <source>
        <dbReference type="ARBA" id="ARBA00023306"/>
    </source>
</evidence>
<proteinExistence type="inferred from homology"/>
<evidence type="ECO:0000256" key="5">
    <source>
        <dbReference type="ARBA" id="ARBA00023210"/>
    </source>
</evidence>
<evidence type="ECO:0000313" key="7">
    <source>
        <dbReference type="EMBL" id="XDQ30288.1"/>
    </source>
</evidence>
<gene>
    <name evidence="7" type="ORF">AB5J56_38725</name>
</gene>
<dbReference type="RefSeq" id="WP_369240079.1">
    <property type="nucleotide sequence ID" value="NZ_CP163435.1"/>
</dbReference>
<evidence type="ECO:0000256" key="4">
    <source>
        <dbReference type="ARBA" id="ARBA00022969"/>
    </source>
</evidence>
<keyword evidence="4" id="KW-0749">Sporulation</keyword>
<dbReference type="EMBL" id="CP163435">
    <property type="protein sequence ID" value="XDQ30288.1"/>
    <property type="molecule type" value="Genomic_DNA"/>
</dbReference>
<reference evidence="7" key="1">
    <citation type="submission" date="2024-07" db="EMBL/GenBank/DDBJ databases">
        <authorList>
            <person name="Yu S.T."/>
        </authorList>
    </citation>
    <scope>NUCLEOTIDE SEQUENCE</scope>
    <source>
        <strain evidence="7">R21</strain>
    </source>
</reference>
<sequence>MIQPLADAAGEHSISFPLEIDVTAAGRPPIPLPAEFRYERSDPYAVCLALGAPTTASVDWVFARSLLAEGLRRPAGIGDVQVTPRRHSAAGHPSPSDTVRILLRTRDGAAATLEVRASAVTAFLRRTDVMVAPGTEHHHLDLDRVTTRLTAGGP</sequence>
<dbReference type="GO" id="GO:0030428">
    <property type="term" value="C:cell septum"/>
    <property type="evidence" value="ECO:0007669"/>
    <property type="project" value="UniProtKB-SubCell"/>
</dbReference>
<dbReference type="AlphaFoldDB" id="A0AB39PKF3"/>
<evidence type="ECO:0000256" key="1">
    <source>
        <dbReference type="ARBA" id="ARBA00004431"/>
    </source>
</evidence>
<dbReference type="GO" id="GO:0030435">
    <property type="term" value="P:sporulation resulting in formation of a cellular spore"/>
    <property type="evidence" value="ECO:0007669"/>
    <property type="project" value="UniProtKB-KW"/>
</dbReference>
<comment type="subcellular location">
    <subcellularLocation>
        <location evidence="1">Cell septum</location>
    </subcellularLocation>
</comment>
<keyword evidence="3" id="KW-0132">Cell division</keyword>
<dbReference type="InterPro" id="IPR038658">
    <property type="entry name" value="SsgB_sf"/>
</dbReference>
<keyword evidence="5" id="KW-0717">Septation</keyword>
<dbReference type="Pfam" id="PF04686">
    <property type="entry name" value="SsgA"/>
    <property type="match status" value="1"/>
</dbReference>
<dbReference type="GO" id="GO:0000917">
    <property type="term" value="P:division septum assembly"/>
    <property type="evidence" value="ECO:0007669"/>
    <property type="project" value="UniProtKB-KW"/>
</dbReference>
<protein>
    <submittedName>
        <fullName evidence="7">SsgA family sporulation/cell division regulator</fullName>
    </submittedName>
</protein>
<keyword evidence="6" id="KW-0131">Cell cycle</keyword>
<evidence type="ECO:0000256" key="3">
    <source>
        <dbReference type="ARBA" id="ARBA00022618"/>
    </source>
</evidence>